<dbReference type="PROSITE" id="PS50943">
    <property type="entry name" value="HTH_CROC1"/>
    <property type="match status" value="1"/>
</dbReference>
<dbReference type="Pfam" id="PF12844">
    <property type="entry name" value="HTH_19"/>
    <property type="match status" value="1"/>
</dbReference>
<dbReference type="EMBL" id="QSFB01000031">
    <property type="protein sequence ID" value="RHA09405.1"/>
    <property type="molecule type" value="Genomic_DNA"/>
</dbReference>
<dbReference type="InterPro" id="IPR001387">
    <property type="entry name" value="Cro/C1-type_HTH"/>
</dbReference>
<evidence type="ECO:0000313" key="3">
    <source>
        <dbReference type="EMBL" id="RHA09405.1"/>
    </source>
</evidence>
<dbReference type="PANTHER" id="PTHR46797:SF1">
    <property type="entry name" value="METHYLPHOSPHONATE SYNTHASE"/>
    <property type="match status" value="1"/>
</dbReference>
<dbReference type="SMART" id="SM00530">
    <property type="entry name" value="HTH_XRE"/>
    <property type="match status" value="1"/>
</dbReference>
<evidence type="ECO:0000259" key="2">
    <source>
        <dbReference type="PROSITE" id="PS50943"/>
    </source>
</evidence>
<name>A0A415I7T1_9FIRM</name>
<dbReference type="GO" id="GO:0003677">
    <property type="term" value="F:DNA binding"/>
    <property type="evidence" value="ECO:0007669"/>
    <property type="project" value="UniProtKB-KW"/>
</dbReference>
<dbReference type="Proteomes" id="UP000286341">
    <property type="component" value="Unassembled WGS sequence"/>
</dbReference>
<evidence type="ECO:0000313" key="4">
    <source>
        <dbReference type="EMBL" id="RHL03720.1"/>
    </source>
</evidence>
<feature type="domain" description="HTH cro/C1-type" evidence="2">
    <location>
        <begin position="15"/>
        <end position="69"/>
    </location>
</feature>
<dbReference type="AlphaFoldDB" id="A0A415I7T1"/>
<sequence length="108" mass="12438">MIQMMAVYKEAGERILLMRVMRGYTRESLAELASISPKFLYEIETGKKGFSAIVLYNICKALKVDCDYILSGKEKVDYDQKLLEVLQLFDKNQTESISVILKSIYELL</sequence>
<dbReference type="Gene3D" id="1.10.260.40">
    <property type="entry name" value="lambda repressor-like DNA-binding domains"/>
    <property type="match status" value="1"/>
</dbReference>
<dbReference type="Proteomes" id="UP000286181">
    <property type="component" value="Unassembled WGS sequence"/>
</dbReference>
<dbReference type="CDD" id="cd00093">
    <property type="entry name" value="HTH_XRE"/>
    <property type="match status" value="1"/>
</dbReference>
<dbReference type="GO" id="GO:0005829">
    <property type="term" value="C:cytosol"/>
    <property type="evidence" value="ECO:0007669"/>
    <property type="project" value="TreeGrafter"/>
</dbReference>
<dbReference type="InterPro" id="IPR010982">
    <property type="entry name" value="Lambda_DNA-bd_dom_sf"/>
</dbReference>
<evidence type="ECO:0000313" key="6">
    <source>
        <dbReference type="Proteomes" id="UP000286341"/>
    </source>
</evidence>
<gene>
    <name evidence="4" type="ORF">DW038_10160</name>
    <name evidence="3" type="ORF">DW948_14330</name>
</gene>
<dbReference type="GO" id="GO:0003700">
    <property type="term" value="F:DNA-binding transcription factor activity"/>
    <property type="evidence" value="ECO:0007669"/>
    <property type="project" value="TreeGrafter"/>
</dbReference>
<reference evidence="5 6" key="1">
    <citation type="submission" date="2018-08" db="EMBL/GenBank/DDBJ databases">
        <title>A genome reference for cultivated species of the human gut microbiota.</title>
        <authorList>
            <person name="Zou Y."/>
            <person name="Xue W."/>
            <person name="Luo G."/>
        </authorList>
    </citation>
    <scope>NUCLEOTIDE SEQUENCE [LARGE SCALE GENOMIC DNA]</scope>
    <source>
        <strain evidence="4 5">AF39-14AC</strain>
        <strain evidence="3 6">AM44-1AT</strain>
    </source>
</reference>
<proteinExistence type="predicted"/>
<dbReference type="PANTHER" id="PTHR46797">
    <property type="entry name" value="HTH-TYPE TRANSCRIPTIONAL REGULATOR"/>
    <property type="match status" value="1"/>
</dbReference>
<evidence type="ECO:0000313" key="5">
    <source>
        <dbReference type="Proteomes" id="UP000286181"/>
    </source>
</evidence>
<dbReference type="SUPFAM" id="SSF47413">
    <property type="entry name" value="lambda repressor-like DNA-binding domains"/>
    <property type="match status" value="1"/>
</dbReference>
<evidence type="ECO:0000256" key="1">
    <source>
        <dbReference type="ARBA" id="ARBA00023125"/>
    </source>
</evidence>
<dbReference type="EMBL" id="QROF01000008">
    <property type="protein sequence ID" value="RHL03720.1"/>
    <property type="molecule type" value="Genomic_DNA"/>
</dbReference>
<protein>
    <submittedName>
        <fullName evidence="4">XRE family transcriptional regulator</fullName>
    </submittedName>
</protein>
<accession>A0A415I7T1</accession>
<keyword evidence="1" id="KW-0238">DNA-binding</keyword>
<organism evidence="4 5">
    <name type="scientific">Agathobacter rectalis</name>
    <dbReference type="NCBI Taxonomy" id="39491"/>
    <lineage>
        <taxon>Bacteria</taxon>
        <taxon>Bacillati</taxon>
        <taxon>Bacillota</taxon>
        <taxon>Clostridia</taxon>
        <taxon>Lachnospirales</taxon>
        <taxon>Lachnospiraceae</taxon>
        <taxon>Agathobacter</taxon>
    </lineage>
</organism>
<comment type="caution">
    <text evidence="4">The sequence shown here is derived from an EMBL/GenBank/DDBJ whole genome shotgun (WGS) entry which is preliminary data.</text>
</comment>
<dbReference type="InterPro" id="IPR050807">
    <property type="entry name" value="TransReg_Diox_bact_type"/>
</dbReference>